<dbReference type="InterPro" id="IPR057514">
    <property type="entry name" value="NTF2_SigF"/>
</dbReference>
<protein>
    <recommendedName>
        <fullName evidence="1">SigF-like NTF2-like domain-containing protein</fullName>
    </recommendedName>
</protein>
<accession>A0A165HEC6</accession>
<reference evidence="2 3" key="1">
    <citation type="journal article" date="2016" name="Mol. Biol. Evol.">
        <title>Comparative Genomics of Early-Diverging Mushroom-Forming Fungi Provides Insights into the Origins of Lignocellulose Decay Capabilities.</title>
        <authorList>
            <person name="Nagy L.G."/>
            <person name="Riley R."/>
            <person name="Tritt A."/>
            <person name="Adam C."/>
            <person name="Daum C."/>
            <person name="Floudas D."/>
            <person name="Sun H."/>
            <person name="Yadav J.S."/>
            <person name="Pangilinan J."/>
            <person name="Larsson K.H."/>
            <person name="Matsuura K."/>
            <person name="Barry K."/>
            <person name="Labutti K."/>
            <person name="Kuo R."/>
            <person name="Ohm R.A."/>
            <person name="Bhattacharya S.S."/>
            <person name="Shirouzu T."/>
            <person name="Yoshinaga Y."/>
            <person name="Martin F.M."/>
            <person name="Grigoriev I.V."/>
            <person name="Hibbett D.S."/>
        </authorList>
    </citation>
    <scope>NUCLEOTIDE SEQUENCE [LARGE SCALE GENOMIC DNA]</scope>
    <source>
        <strain evidence="2 3">HHB12733</strain>
    </source>
</reference>
<dbReference type="AlphaFoldDB" id="A0A165HEC6"/>
<dbReference type="Pfam" id="PF24840">
    <property type="entry name" value="NTF2_SigF"/>
    <property type="match status" value="1"/>
</dbReference>
<evidence type="ECO:0000313" key="2">
    <source>
        <dbReference type="EMBL" id="KZT59187.1"/>
    </source>
</evidence>
<feature type="non-terminal residue" evidence="2">
    <location>
        <position position="174"/>
    </location>
</feature>
<gene>
    <name evidence="2" type="ORF">CALCODRAFT_412589</name>
</gene>
<organism evidence="2 3">
    <name type="scientific">Calocera cornea HHB12733</name>
    <dbReference type="NCBI Taxonomy" id="1353952"/>
    <lineage>
        <taxon>Eukaryota</taxon>
        <taxon>Fungi</taxon>
        <taxon>Dikarya</taxon>
        <taxon>Basidiomycota</taxon>
        <taxon>Agaricomycotina</taxon>
        <taxon>Dacrymycetes</taxon>
        <taxon>Dacrymycetales</taxon>
        <taxon>Dacrymycetaceae</taxon>
        <taxon>Calocera</taxon>
    </lineage>
</organism>
<dbReference type="Proteomes" id="UP000076842">
    <property type="component" value="Unassembled WGS sequence"/>
</dbReference>
<dbReference type="PANTHER" id="PTHR35393">
    <property type="entry name" value="CHROMOSOME 1, WHOLE GENOME SHOTGUN SEQUENCE"/>
    <property type="match status" value="1"/>
</dbReference>
<feature type="domain" description="SigF-like NTF2-like" evidence="1">
    <location>
        <begin position="1"/>
        <end position="166"/>
    </location>
</feature>
<dbReference type="OrthoDB" id="2344312at2759"/>
<sequence>MDDPQHDLPEVVHLLTTAGTPEVQQAAVGKFFAPDAGFNHPLCKVERAPGSREIILGIYQWYRILSPTIDLHIDSHFYDRDSGTAFVGVTQTFHLWFLPLPGVPAKLLVRLTLEERAGKHYIIQQEDFYEPEELGYIVLPPLGFTIRMAKYGASVASNLGAWAVQNTLGWWKPK</sequence>
<proteinExistence type="predicted"/>
<evidence type="ECO:0000313" key="3">
    <source>
        <dbReference type="Proteomes" id="UP000076842"/>
    </source>
</evidence>
<dbReference type="PANTHER" id="PTHR35393:SF1">
    <property type="entry name" value="SNOAL-LIKE DOMAIN-CONTAINING PROTEIN"/>
    <property type="match status" value="1"/>
</dbReference>
<dbReference type="EMBL" id="KV423943">
    <property type="protein sequence ID" value="KZT59187.1"/>
    <property type="molecule type" value="Genomic_DNA"/>
</dbReference>
<name>A0A165HEC6_9BASI</name>
<keyword evidence="3" id="KW-1185">Reference proteome</keyword>
<dbReference type="STRING" id="1353952.A0A165HEC6"/>
<evidence type="ECO:0000259" key="1">
    <source>
        <dbReference type="Pfam" id="PF24840"/>
    </source>
</evidence>
<dbReference type="InParanoid" id="A0A165HEC6"/>